<accession>A0ABY7T5E7</accession>
<sequence length="94" mass="10360">MTSTLRKEYGREAADVVLNIVDDMEVGQLAGNTAKMVSEKIGQIMQDRESLSTNLGDTSISRSKQLEAAVPASSWQCLKSTIHPSNPNRVLRFH</sequence>
<organism evidence="1 2">
    <name type="scientific">Mucilaginibacter jinjuensis</name>
    <dbReference type="NCBI Taxonomy" id="1176721"/>
    <lineage>
        <taxon>Bacteria</taxon>
        <taxon>Pseudomonadati</taxon>
        <taxon>Bacteroidota</taxon>
        <taxon>Sphingobacteriia</taxon>
        <taxon>Sphingobacteriales</taxon>
        <taxon>Sphingobacteriaceae</taxon>
        <taxon>Mucilaginibacter</taxon>
    </lineage>
</organism>
<protein>
    <submittedName>
        <fullName evidence="1">Uncharacterized protein</fullName>
    </submittedName>
</protein>
<dbReference type="EMBL" id="CP117167">
    <property type="protein sequence ID" value="WCT11031.1"/>
    <property type="molecule type" value="Genomic_DNA"/>
</dbReference>
<keyword evidence="2" id="KW-1185">Reference proteome</keyword>
<dbReference type="Proteomes" id="UP001216139">
    <property type="component" value="Chromosome"/>
</dbReference>
<name>A0ABY7T5E7_9SPHI</name>
<gene>
    <name evidence="1" type="ORF">PQO05_20035</name>
</gene>
<dbReference type="RefSeq" id="WP_273629218.1">
    <property type="nucleotide sequence ID" value="NZ_CP117167.1"/>
</dbReference>
<evidence type="ECO:0000313" key="2">
    <source>
        <dbReference type="Proteomes" id="UP001216139"/>
    </source>
</evidence>
<reference evidence="1 2" key="1">
    <citation type="submission" date="2023-02" db="EMBL/GenBank/DDBJ databases">
        <title>Genome sequence of Mucilaginibacter jinjuensis strain KACC 16571.</title>
        <authorList>
            <person name="Kim S."/>
            <person name="Heo J."/>
            <person name="Kwon S.-W."/>
        </authorList>
    </citation>
    <scope>NUCLEOTIDE SEQUENCE [LARGE SCALE GENOMIC DNA]</scope>
    <source>
        <strain evidence="1 2">KACC 16571</strain>
    </source>
</reference>
<proteinExistence type="predicted"/>
<evidence type="ECO:0000313" key="1">
    <source>
        <dbReference type="EMBL" id="WCT11031.1"/>
    </source>
</evidence>